<dbReference type="EMBL" id="ADVK01000037">
    <property type="protein sequence ID" value="EFG95130.1"/>
    <property type="molecule type" value="Genomic_DNA"/>
</dbReference>
<dbReference type="AlphaFoldDB" id="D5RDE9"/>
<proteinExistence type="predicted"/>
<name>D5RDE9_FUSN2</name>
<dbReference type="RefSeq" id="WP_005903302.1">
    <property type="nucleotide sequence ID" value="NZ_ADVK01000037.1"/>
</dbReference>
<dbReference type="Proteomes" id="UP000003643">
    <property type="component" value="Unassembled WGS sequence"/>
</dbReference>
<gene>
    <name evidence="1" type="ORF">HMPREF0397_1234</name>
</gene>
<evidence type="ECO:0000313" key="2">
    <source>
        <dbReference type="Proteomes" id="UP000003643"/>
    </source>
</evidence>
<comment type="caution">
    <text evidence="1">The sequence shown here is derived from an EMBL/GenBank/DDBJ whole genome shotgun (WGS) entry which is preliminary data.</text>
</comment>
<reference evidence="1 2" key="1">
    <citation type="submission" date="2010-04" db="EMBL/GenBank/DDBJ databases">
        <authorList>
            <person name="Qin X."/>
            <person name="Bachman B."/>
            <person name="Battles P."/>
            <person name="Bell A."/>
            <person name="Bess C."/>
            <person name="Bickham C."/>
            <person name="Chaboub L."/>
            <person name="Chen D."/>
            <person name="Coyle M."/>
            <person name="Deiros D.R."/>
            <person name="Dinh H."/>
            <person name="Forbes L."/>
            <person name="Fowler G."/>
            <person name="Francisco L."/>
            <person name="Fu Q."/>
            <person name="Gubbala S."/>
            <person name="Hale W."/>
            <person name="Han Y."/>
            <person name="Hemphill L."/>
            <person name="Highlander S.K."/>
            <person name="Hirani K."/>
            <person name="Hogues M."/>
            <person name="Jackson L."/>
            <person name="Jakkamsetti A."/>
            <person name="Javaid M."/>
            <person name="Jiang H."/>
            <person name="Korchina V."/>
            <person name="Kovar C."/>
            <person name="Lara F."/>
            <person name="Lee S."/>
            <person name="Mata R."/>
            <person name="Mathew T."/>
            <person name="Moen C."/>
            <person name="Morales K."/>
            <person name="Munidasa M."/>
            <person name="Nazareth L."/>
            <person name="Ngo R."/>
            <person name="Nguyen L."/>
            <person name="Okwuonu G."/>
            <person name="Ongeri F."/>
            <person name="Patil S."/>
            <person name="Petrosino J."/>
            <person name="Pham C."/>
            <person name="Pham P."/>
            <person name="Pu L.-L."/>
            <person name="Puazo M."/>
            <person name="Raj R."/>
            <person name="Reid J."/>
            <person name="Rouhana J."/>
            <person name="Saada N."/>
            <person name="Shang Y."/>
            <person name="Simmons D."/>
            <person name="Thornton R."/>
            <person name="Warren J."/>
            <person name="Weissenberger G."/>
            <person name="Zhang J."/>
            <person name="Zhang L."/>
            <person name="Zhou C."/>
            <person name="Zhu D."/>
            <person name="Muzny D."/>
            <person name="Worley K."/>
            <person name="Gibbs R."/>
        </authorList>
    </citation>
    <scope>NUCLEOTIDE SEQUENCE [LARGE SCALE GENOMIC DNA]</scope>
    <source>
        <strain evidence="2">ATCC 23726 / VPI 4351</strain>
    </source>
</reference>
<sequence length="59" mass="7022">MAEYSDILYKVKLNGISVFNSLISTQILVEYLLTYISQFIEEKTKIRFSKIRKYLVEKL</sequence>
<protein>
    <submittedName>
        <fullName evidence="1">Uncharacterized protein</fullName>
    </submittedName>
</protein>
<accession>D5RDE9</accession>
<organism evidence="1 2">
    <name type="scientific">Fusobacterium nucleatum subsp. nucleatum (strain ATCC 23726 / VPI 4351)</name>
    <dbReference type="NCBI Taxonomy" id="525283"/>
    <lineage>
        <taxon>Bacteria</taxon>
        <taxon>Fusobacteriati</taxon>
        <taxon>Fusobacteriota</taxon>
        <taxon>Fusobacteriia</taxon>
        <taxon>Fusobacteriales</taxon>
        <taxon>Fusobacteriaceae</taxon>
        <taxon>Fusobacterium</taxon>
    </lineage>
</organism>
<evidence type="ECO:0000313" key="1">
    <source>
        <dbReference type="EMBL" id="EFG95130.1"/>
    </source>
</evidence>